<dbReference type="GO" id="GO:0016491">
    <property type="term" value="F:oxidoreductase activity"/>
    <property type="evidence" value="ECO:0007669"/>
    <property type="project" value="UniProtKB-KW"/>
</dbReference>
<gene>
    <name evidence="6" type="ORF">DBV39_14755</name>
</gene>
<evidence type="ECO:0000256" key="4">
    <source>
        <dbReference type="ARBA" id="ARBA00023002"/>
    </source>
</evidence>
<dbReference type="GO" id="GO:0005737">
    <property type="term" value="C:cytoplasm"/>
    <property type="evidence" value="ECO:0007669"/>
    <property type="project" value="TreeGrafter"/>
</dbReference>
<comment type="similarity">
    <text evidence="2">Belongs to the DadA oxidoreductase family.</text>
</comment>
<dbReference type="PANTHER" id="PTHR13847">
    <property type="entry name" value="SARCOSINE DEHYDROGENASE-RELATED"/>
    <property type="match status" value="1"/>
</dbReference>
<name>A0A2R4XLV9_9BURK</name>
<dbReference type="OrthoDB" id="9799943at2"/>
<evidence type="ECO:0000313" key="6">
    <source>
        <dbReference type="EMBL" id="AWB34775.1"/>
    </source>
</evidence>
<dbReference type="Gene3D" id="3.30.9.10">
    <property type="entry name" value="D-Amino Acid Oxidase, subunit A, domain 2"/>
    <property type="match status" value="1"/>
</dbReference>
<dbReference type="RefSeq" id="WP_108622185.1">
    <property type="nucleotide sequence ID" value="NZ_CP028901.1"/>
</dbReference>
<keyword evidence="3" id="KW-0285">Flavoprotein</keyword>
<evidence type="ECO:0000259" key="5">
    <source>
        <dbReference type="Pfam" id="PF01266"/>
    </source>
</evidence>
<organism evidence="6 7">
    <name type="scientific">Orrella marina</name>
    <dbReference type="NCBI Taxonomy" id="2163011"/>
    <lineage>
        <taxon>Bacteria</taxon>
        <taxon>Pseudomonadati</taxon>
        <taxon>Pseudomonadota</taxon>
        <taxon>Betaproteobacteria</taxon>
        <taxon>Burkholderiales</taxon>
        <taxon>Alcaligenaceae</taxon>
        <taxon>Orrella</taxon>
    </lineage>
</organism>
<dbReference type="NCBIfam" id="TIGR03364">
    <property type="entry name" value="HpnW_proposed"/>
    <property type="match status" value="1"/>
</dbReference>
<keyword evidence="4" id="KW-0560">Oxidoreductase</keyword>
<feature type="domain" description="FAD dependent oxidoreductase" evidence="5">
    <location>
        <begin position="6"/>
        <end position="371"/>
    </location>
</feature>
<dbReference type="Gene3D" id="3.50.50.60">
    <property type="entry name" value="FAD/NAD(P)-binding domain"/>
    <property type="match status" value="1"/>
</dbReference>
<dbReference type="PANTHER" id="PTHR13847:SF286">
    <property type="entry name" value="D-AMINO ACID DEHYDROGENASE"/>
    <property type="match status" value="1"/>
</dbReference>
<dbReference type="Proteomes" id="UP000244571">
    <property type="component" value="Chromosome"/>
</dbReference>
<dbReference type="InterPro" id="IPR036188">
    <property type="entry name" value="FAD/NAD-bd_sf"/>
</dbReference>
<evidence type="ECO:0000256" key="2">
    <source>
        <dbReference type="ARBA" id="ARBA00009410"/>
    </source>
</evidence>
<proteinExistence type="inferred from homology"/>
<reference evidence="6 7" key="1">
    <citation type="submission" date="2018-04" db="EMBL/GenBank/DDBJ databases">
        <title>Bordetella sp. HZ20 isolated from seawater.</title>
        <authorList>
            <person name="Sun C."/>
        </authorList>
    </citation>
    <scope>NUCLEOTIDE SEQUENCE [LARGE SCALE GENOMIC DNA]</scope>
    <source>
        <strain evidence="6 7">HZ20</strain>
    </source>
</reference>
<dbReference type="InterPro" id="IPR017741">
    <property type="entry name" value="FAD-dependent_OxRdtase_HpnW"/>
</dbReference>
<evidence type="ECO:0000256" key="1">
    <source>
        <dbReference type="ARBA" id="ARBA00001974"/>
    </source>
</evidence>
<dbReference type="EMBL" id="CP028901">
    <property type="protein sequence ID" value="AWB34775.1"/>
    <property type="molecule type" value="Genomic_DNA"/>
</dbReference>
<evidence type="ECO:0000256" key="3">
    <source>
        <dbReference type="ARBA" id="ARBA00022630"/>
    </source>
</evidence>
<keyword evidence="7" id="KW-1185">Reference proteome</keyword>
<evidence type="ECO:0000313" key="7">
    <source>
        <dbReference type="Proteomes" id="UP000244571"/>
    </source>
</evidence>
<comment type="cofactor">
    <cofactor evidence="1">
        <name>FAD</name>
        <dbReference type="ChEBI" id="CHEBI:57692"/>
    </cofactor>
</comment>
<accession>A0A2R4XLV9</accession>
<protein>
    <submittedName>
        <fullName evidence="6">TIGR03364 family FAD-dependent oxidoreductase</fullName>
    </submittedName>
</protein>
<dbReference type="SUPFAM" id="SSF51905">
    <property type="entry name" value="FAD/NAD(P)-binding domain"/>
    <property type="match status" value="1"/>
</dbReference>
<dbReference type="KEGG" id="boz:DBV39_14755"/>
<dbReference type="InterPro" id="IPR006076">
    <property type="entry name" value="FAD-dep_OxRdtase"/>
</dbReference>
<dbReference type="Pfam" id="PF01266">
    <property type="entry name" value="DAO"/>
    <property type="match status" value="1"/>
</dbReference>
<sequence>MKNHFDVAVVGAGILGVAHAWAAARAGLSVIMFERAEQAHGATVRNFGQVLITGQPPGDMHNLARRTRELWLELASQCGFHVRQNGCLVLSRQPRESAVLEQFAHERADEDGYNVDLVSRSELASLLDGRFAHHDMALLGKDDLQIYSRQALPAVTTYLQSIGITIRTGTLVQSIEEDLLVTTAGHYTADRIFVCPGHDYQTLCHDILQPMDLQIVRLQMLRLRMAHNAFELDRPVLTGLSLIHYGAFSDLSSAQTLKNHLQETEPFLLDNGIHLLISPTPEGDLIVGDSHHYGKDAPAFGDERIDQALIELSERVLNARLEVLSRWQGVYGARGPGPYSILTPRPGLSVSVMHSGVGMTTGLAIGERAVQQSLDSA</sequence>
<dbReference type="AlphaFoldDB" id="A0A2R4XLV9"/>